<organism evidence="3 4">
    <name type="scientific">Adonisia turfae CCMR0081</name>
    <dbReference type="NCBI Taxonomy" id="2292702"/>
    <lineage>
        <taxon>Bacteria</taxon>
        <taxon>Bacillati</taxon>
        <taxon>Cyanobacteriota</taxon>
        <taxon>Adonisia</taxon>
        <taxon>Adonisia turfae</taxon>
    </lineage>
</organism>
<evidence type="ECO:0000313" key="4">
    <source>
        <dbReference type="Proteomes" id="UP000481033"/>
    </source>
</evidence>
<dbReference type="SUPFAM" id="SSF88874">
    <property type="entry name" value="Receptor-binding domain of short tail fibre protein gp12"/>
    <property type="match status" value="1"/>
</dbReference>
<gene>
    <name evidence="3" type="ORF">DXZ20_14955</name>
</gene>
<evidence type="ECO:0000256" key="1">
    <source>
        <dbReference type="SAM" id="MobiDB-lite"/>
    </source>
</evidence>
<name>A0A6M0RL67_9CYAN</name>
<evidence type="ECO:0000259" key="2">
    <source>
        <dbReference type="Pfam" id="PF07484"/>
    </source>
</evidence>
<dbReference type="Gene3D" id="3.90.1340.10">
    <property type="entry name" value="Phage tail collar domain"/>
    <property type="match status" value="1"/>
</dbReference>
<proteinExistence type="predicted"/>
<dbReference type="Proteomes" id="UP000481033">
    <property type="component" value="Unassembled WGS sequence"/>
</dbReference>
<feature type="region of interest" description="Disordered" evidence="1">
    <location>
        <begin position="66"/>
        <end position="90"/>
    </location>
</feature>
<feature type="domain" description="Phage tail collar" evidence="2">
    <location>
        <begin position="7"/>
        <end position="63"/>
    </location>
</feature>
<reference evidence="3 4" key="1">
    <citation type="journal article" date="2020" name="Microb. Ecol.">
        <title>Ecogenomics of the Marine Benthic Filamentous Cyanobacterium Adonisia.</title>
        <authorList>
            <person name="Walter J.M."/>
            <person name="Coutinho F.H."/>
            <person name="Leomil L."/>
            <person name="Hargreaves P.I."/>
            <person name="Campeao M.E."/>
            <person name="Vieira V.V."/>
            <person name="Silva B.S."/>
            <person name="Fistarol G.O."/>
            <person name="Salomon P.S."/>
            <person name="Sawabe T."/>
            <person name="Mino S."/>
            <person name="Hosokawa M."/>
            <person name="Miyashita H."/>
            <person name="Maruyama F."/>
            <person name="van Verk M.C."/>
            <person name="Dutilh B.E."/>
            <person name="Thompson C.C."/>
            <person name="Thompson F.L."/>
        </authorList>
    </citation>
    <scope>NUCLEOTIDE SEQUENCE [LARGE SCALE GENOMIC DNA]</scope>
    <source>
        <strain evidence="3 4">CCMR0081</strain>
    </source>
</reference>
<accession>A0A6M0RL67</accession>
<comment type="caution">
    <text evidence="3">The sequence shown here is derived from an EMBL/GenBank/DDBJ whole genome shotgun (WGS) entry which is preliminary data.</text>
</comment>
<dbReference type="RefSeq" id="WP_163666441.1">
    <property type="nucleotide sequence ID" value="NZ_QXHD01000004.1"/>
</dbReference>
<dbReference type="InterPro" id="IPR037053">
    <property type="entry name" value="Phage_tail_collar_dom_sf"/>
</dbReference>
<protein>
    <submittedName>
        <fullName evidence="3">Phage tail protein</fullName>
    </submittedName>
</protein>
<keyword evidence="4" id="KW-1185">Reference proteome</keyword>
<dbReference type="AlphaFoldDB" id="A0A6M0RL67"/>
<dbReference type="Pfam" id="PF07484">
    <property type="entry name" value="Collar"/>
    <property type="match status" value="1"/>
</dbReference>
<sequence length="167" mass="17447">MSEPFLGEIKMFGFNFPPRGWAKCDGETLAINQNQSLYSLLGTTYGGDGRTSFALPGLRGRVPIGFGSGYPQGQRSGEEGSTLTTSDMPSHTHTVQATSADASGTTPIDQVLAHTANVNIYADAANLVSLNSNTVGSAGGGQAIDNMQPFLAVEFCIALTGTFPPRN</sequence>
<dbReference type="EMBL" id="QXHD01000004">
    <property type="protein sequence ID" value="NEZ56955.1"/>
    <property type="molecule type" value="Genomic_DNA"/>
</dbReference>
<feature type="compositionally biased region" description="Polar residues" evidence="1">
    <location>
        <begin position="71"/>
        <end position="90"/>
    </location>
</feature>
<dbReference type="InterPro" id="IPR011083">
    <property type="entry name" value="Phage_tail_collar_dom"/>
</dbReference>
<evidence type="ECO:0000313" key="3">
    <source>
        <dbReference type="EMBL" id="NEZ56955.1"/>
    </source>
</evidence>